<sequence length="66" mass="7439">MKFNEGELSFLSTNYIGITDEDNYLRTTLQHKLKRSCQATYPRCACRVAREVCTGHSCACLGIFSS</sequence>
<dbReference type="EMBL" id="CAJZCX010000006">
    <property type="protein sequence ID" value="CAG9475819.1"/>
    <property type="molecule type" value="Genomic_DNA"/>
</dbReference>
<dbReference type="Proteomes" id="UP000196402">
    <property type="component" value="Chromosome 13"/>
</dbReference>
<dbReference type="EMBL" id="LT615251">
    <property type="protein sequence ID" value="SCO69338.1"/>
    <property type="molecule type" value="Genomic_DNA"/>
</dbReference>
<proteinExistence type="predicted"/>
<gene>
    <name evidence="3" type="ORF">PVC01_130030000</name>
    <name evidence="2" type="ORF">PVT01_130028100</name>
    <name evidence="1" type="ORF">PVW1_130029800</name>
</gene>
<reference evidence="4 5" key="1">
    <citation type="submission" date="2016-07" db="EMBL/GenBank/DDBJ databases">
        <authorList>
            <consortium name="Pathogen Informatics"/>
        </authorList>
    </citation>
    <scope>NUCLEOTIDE SEQUENCE [LARGE SCALE GENOMIC DNA]</scope>
    <source>
        <strain evidence="1">PvW1</strain>
    </source>
</reference>
<dbReference type="Proteomes" id="UP000779233">
    <property type="component" value="Unassembled WGS sequence"/>
</dbReference>
<evidence type="ECO:0000313" key="1">
    <source>
        <dbReference type="EMBL" id="CAG9475819.1"/>
    </source>
</evidence>
<evidence type="ECO:0000313" key="4">
    <source>
        <dbReference type="Proteomes" id="UP000196402"/>
    </source>
</evidence>
<protein>
    <submittedName>
        <fullName evidence="1">(malaria parasite P. vivax) hypothetical protein</fullName>
    </submittedName>
</protein>
<dbReference type="VEuPathDB" id="PlasmoDB:PVW1_130029800"/>
<evidence type="ECO:0000313" key="5">
    <source>
        <dbReference type="Proteomes" id="UP000305196"/>
    </source>
</evidence>
<dbReference type="VEuPathDB" id="PlasmoDB:PVPAM_130038300"/>
<name>A0A1G4H399_PLAVI</name>
<dbReference type="EMBL" id="LT615268">
    <property type="protein sequence ID" value="SCO74814.1"/>
    <property type="molecule type" value="Genomic_DNA"/>
</dbReference>
<evidence type="ECO:0000313" key="3">
    <source>
        <dbReference type="EMBL" id="SCO74814.1"/>
    </source>
</evidence>
<dbReference type="AlphaFoldDB" id="A0A1G4H399"/>
<accession>A0A1G4H399</accession>
<evidence type="ECO:0000313" key="2">
    <source>
        <dbReference type="EMBL" id="SCO69338.1"/>
    </source>
</evidence>
<dbReference type="Proteomes" id="UP000305196">
    <property type="component" value="Chromosome 13"/>
</dbReference>
<organism evidence="2 4">
    <name type="scientific">Plasmodium vivax</name>
    <name type="common">malaria parasite P. vivax</name>
    <dbReference type="NCBI Taxonomy" id="5855"/>
    <lineage>
        <taxon>Eukaryota</taxon>
        <taxon>Sar</taxon>
        <taxon>Alveolata</taxon>
        <taxon>Apicomplexa</taxon>
        <taxon>Aconoidasida</taxon>
        <taxon>Haemosporida</taxon>
        <taxon>Plasmodiidae</taxon>
        <taxon>Plasmodium</taxon>
        <taxon>Plasmodium (Plasmodium)</taxon>
    </lineage>
</organism>